<evidence type="ECO:0000313" key="1">
    <source>
        <dbReference type="EMBL" id="KAF2637437.1"/>
    </source>
</evidence>
<gene>
    <name evidence="1" type="ORF">P280DRAFT_378109</name>
</gene>
<sequence length="85" mass="8904">LVSRGLPGAVYICTGPGFSGNCGWTPPSDECHIGGSTVASIGPDEGGHCTTYKGQNCNDNTKLRVINYPGIRQGLEDFGSLKCEK</sequence>
<organism evidence="1 2">
    <name type="scientific">Massarina eburnea CBS 473.64</name>
    <dbReference type="NCBI Taxonomy" id="1395130"/>
    <lineage>
        <taxon>Eukaryota</taxon>
        <taxon>Fungi</taxon>
        <taxon>Dikarya</taxon>
        <taxon>Ascomycota</taxon>
        <taxon>Pezizomycotina</taxon>
        <taxon>Dothideomycetes</taxon>
        <taxon>Pleosporomycetidae</taxon>
        <taxon>Pleosporales</taxon>
        <taxon>Massarineae</taxon>
        <taxon>Massarinaceae</taxon>
        <taxon>Massarina</taxon>
    </lineage>
</organism>
<proteinExistence type="predicted"/>
<dbReference type="OrthoDB" id="2910287at2759"/>
<feature type="non-terminal residue" evidence="1">
    <location>
        <position position="1"/>
    </location>
</feature>
<keyword evidence="2" id="KW-1185">Reference proteome</keyword>
<accession>A0A6A6RQG5</accession>
<protein>
    <submittedName>
        <fullName evidence="1">Uncharacterized protein</fullName>
    </submittedName>
</protein>
<evidence type="ECO:0000313" key="2">
    <source>
        <dbReference type="Proteomes" id="UP000799753"/>
    </source>
</evidence>
<name>A0A6A6RQG5_9PLEO</name>
<dbReference type="EMBL" id="MU006793">
    <property type="protein sequence ID" value="KAF2637437.1"/>
    <property type="molecule type" value="Genomic_DNA"/>
</dbReference>
<feature type="non-terminal residue" evidence="1">
    <location>
        <position position="85"/>
    </location>
</feature>
<dbReference type="AlphaFoldDB" id="A0A6A6RQG5"/>
<reference evidence="1" key="1">
    <citation type="journal article" date="2020" name="Stud. Mycol.">
        <title>101 Dothideomycetes genomes: a test case for predicting lifestyles and emergence of pathogens.</title>
        <authorList>
            <person name="Haridas S."/>
            <person name="Albert R."/>
            <person name="Binder M."/>
            <person name="Bloem J."/>
            <person name="Labutti K."/>
            <person name="Salamov A."/>
            <person name="Andreopoulos B."/>
            <person name="Baker S."/>
            <person name="Barry K."/>
            <person name="Bills G."/>
            <person name="Bluhm B."/>
            <person name="Cannon C."/>
            <person name="Castanera R."/>
            <person name="Culley D."/>
            <person name="Daum C."/>
            <person name="Ezra D."/>
            <person name="Gonzalez J."/>
            <person name="Henrissat B."/>
            <person name="Kuo A."/>
            <person name="Liang C."/>
            <person name="Lipzen A."/>
            <person name="Lutzoni F."/>
            <person name="Magnuson J."/>
            <person name="Mondo S."/>
            <person name="Nolan M."/>
            <person name="Ohm R."/>
            <person name="Pangilinan J."/>
            <person name="Park H.-J."/>
            <person name="Ramirez L."/>
            <person name="Alfaro M."/>
            <person name="Sun H."/>
            <person name="Tritt A."/>
            <person name="Yoshinaga Y."/>
            <person name="Zwiers L.-H."/>
            <person name="Turgeon B."/>
            <person name="Goodwin S."/>
            <person name="Spatafora J."/>
            <person name="Crous P."/>
            <person name="Grigoriev I."/>
        </authorList>
    </citation>
    <scope>NUCLEOTIDE SEQUENCE</scope>
    <source>
        <strain evidence="1">CBS 473.64</strain>
    </source>
</reference>
<dbReference type="Proteomes" id="UP000799753">
    <property type="component" value="Unassembled WGS sequence"/>
</dbReference>